<feature type="binding site" evidence="13">
    <location>
        <position position="168"/>
    </location>
    <ligand>
        <name>Ca(2+)</name>
        <dbReference type="ChEBI" id="CHEBI:29108"/>
        <label>2</label>
    </ligand>
</feature>
<feature type="binding site" evidence="13">
    <location>
        <position position="166"/>
    </location>
    <ligand>
        <name>Ca(2+)</name>
        <dbReference type="ChEBI" id="CHEBI:29108"/>
        <label>2</label>
    </ligand>
</feature>
<evidence type="ECO:0000256" key="7">
    <source>
        <dbReference type="ARBA" id="ARBA00022833"/>
    </source>
</evidence>
<feature type="binding site" description="in inhibited form" evidence="13">
    <location>
        <position position="79"/>
    </location>
    <ligand>
        <name>Zn(2+)</name>
        <dbReference type="ChEBI" id="CHEBI:29105"/>
        <label>2</label>
        <note>catalytic</note>
    </ligand>
</feature>
<dbReference type="GO" id="GO:0030198">
    <property type="term" value="P:extracellular matrix organization"/>
    <property type="evidence" value="ECO:0007669"/>
    <property type="project" value="TreeGrafter"/>
</dbReference>
<dbReference type="Proteomes" id="UP000261580">
    <property type="component" value="Unassembled WGS sequence"/>
</dbReference>
<feature type="binding site" evidence="13">
    <location>
        <position position="175"/>
    </location>
    <ligand>
        <name>Ca(2+)</name>
        <dbReference type="ChEBI" id="CHEBI:29108"/>
        <label>3</label>
    </ligand>
</feature>
<evidence type="ECO:0000256" key="3">
    <source>
        <dbReference type="ARBA" id="ARBA00022525"/>
    </source>
</evidence>
<dbReference type="GO" id="GO:0031012">
    <property type="term" value="C:extracellular matrix"/>
    <property type="evidence" value="ECO:0007669"/>
    <property type="project" value="InterPro"/>
</dbReference>
<keyword evidence="11" id="KW-0325">Glycoprotein</keyword>
<feature type="binding site" evidence="13">
    <location>
        <position position="132"/>
    </location>
    <ligand>
        <name>Ca(2+)</name>
        <dbReference type="ChEBI" id="CHEBI:29108"/>
        <label>2</label>
    </ligand>
</feature>
<keyword evidence="9" id="KW-0177">Collagen degradation</keyword>
<evidence type="ECO:0000256" key="12">
    <source>
        <dbReference type="PIRSR" id="PIRSR621190-1"/>
    </source>
</evidence>
<dbReference type="GO" id="GO:0008270">
    <property type="term" value="F:zinc ion binding"/>
    <property type="evidence" value="ECO:0007669"/>
    <property type="project" value="InterPro"/>
</dbReference>
<feature type="binding site" evidence="13">
    <location>
        <position position="150"/>
    </location>
    <ligand>
        <name>Ca(2+)</name>
        <dbReference type="ChEBI" id="CHEBI:29108"/>
        <label>3</label>
    </ligand>
</feature>
<evidence type="ECO:0000256" key="4">
    <source>
        <dbReference type="ARBA" id="ARBA00022670"/>
    </source>
</evidence>
<dbReference type="Bgee" id="ENSNBRG00000001994">
    <property type="expression patterns" value="Expressed in mesonephros and 2 other cell types or tissues"/>
</dbReference>
<feature type="binding site" evidence="13">
    <location>
        <position position="149"/>
    </location>
    <ligand>
        <name>Ca(2+)</name>
        <dbReference type="ChEBI" id="CHEBI:29108"/>
        <label>3</label>
    </ligand>
</feature>
<evidence type="ECO:0000256" key="2">
    <source>
        <dbReference type="ARBA" id="ARBA00010370"/>
    </source>
</evidence>
<evidence type="ECO:0000256" key="5">
    <source>
        <dbReference type="ARBA" id="ARBA00022723"/>
    </source>
</evidence>
<proteinExistence type="inferred from homology"/>
<name>A0A3Q4G2Q7_NEOBR</name>
<dbReference type="PANTHER" id="PTHR10201:SF165">
    <property type="entry name" value="COLLAGENASE 3"/>
    <property type="match status" value="1"/>
</dbReference>
<dbReference type="InterPro" id="IPR024079">
    <property type="entry name" value="MetalloPept_cat_dom_sf"/>
</dbReference>
<comment type="cofactor">
    <cofactor evidence="13">
        <name>Zn(2+)</name>
        <dbReference type="ChEBI" id="CHEBI:29105"/>
    </cofactor>
    <text evidence="13">Binds 2 Zn(2+) ions per subunit.</text>
</comment>
<reference evidence="16" key="2">
    <citation type="submission" date="2025-09" db="UniProtKB">
        <authorList>
            <consortium name="Ensembl"/>
        </authorList>
    </citation>
    <scope>IDENTIFICATION</scope>
</reference>
<dbReference type="SMART" id="SM00235">
    <property type="entry name" value="ZnMc"/>
    <property type="match status" value="1"/>
</dbReference>
<feature type="binding site" evidence="13">
    <location>
        <position position="172"/>
    </location>
    <ligand>
        <name>Ca(2+)</name>
        <dbReference type="ChEBI" id="CHEBI:29108"/>
        <label>3</label>
    </ligand>
</feature>
<dbReference type="InterPro" id="IPR001818">
    <property type="entry name" value="Pept_M10_metallopeptidase"/>
</dbReference>
<keyword evidence="17" id="KW-1185">Reference proteome</keyword>
<dbReference type="GO" id="GO:0005615">
    <property type="term" value="C:extracellular space"/>
    <property type="evidence" value="ECO:0007669"/>
    <property type="project" value="TreeGrafter"/>
</dbReference>
<dbReference type="Ensembl" id="ENSNBRT00000002658.1">
    <property type="protein sequence ID" value="ENSNBRP00000002565.1"/>
    <property type="gene ID" value="ENSNBRG00000001994.1"/>
</dbReference>
<dbReference type="GeneTree" id="ENSGT00940000154907"/>
<keyword evidence="5 13" id="KW-0479">Metal-binding</keyword>
<evidence type="ECO:0000256" key="8">
    <source>
        <dbReference type="ARBA" id="ARBA00023049"/>
    </source>
</evidence>
<dbReference type="SUPFAM" id="SSF47090">
    <property type="entry name" value="PGBD-like"/>
    <property type="match status" value="1"/>
</dbReference>
<dbReference type="CDD" id="cd04278">
    <property type="entry name" value="ZnMc_MMP"/>
    <property type="match status" value="1"/>
</dbReference>
<feature type="binding site" evidence="13">
    <location>
        <position position="170"/>
    </location>
    <ligand>
        <name>Zn(2+)</name>
        <dbReference type="ChEBI" id="CHEBI:29105"/>
        <label>1</label>
    </ligand>
</feature>
<evidence type="ECO:0000256" key="13">
    <source>
        <dbReference type="PIRSR" id="PIRSR621190-2"/>
    </source>
</evidence>
<evidence type="ECO:0000256" key="11">
    <source>
        <dbReference type="ARBA" id="ARBA00023180"/>
    </source>
</evidence>
<comment type="similarity">
    <text evidence="2">Belongs to the peptidase M10A family.</text>
</comment>
<keyword evidence="10" id="KW-1015">Disulfide bond</keyword>
<keyword evidence="4" id="KW-0645">Protease</keyword>
<accession>A0A3Q4G2Q7</accession>
<keyword evidence="8" id="KW-0482">Metalloprotease</keyword>
<dbReference type="InterPro" id="IPR006026">
    <property type="entry name" value="Peptidase_Metallo"/>
</dbReference>
<keyword evidence="13" id="KW-0106">Calcium</keyword>
<dbReference type="PANTHER" id="PTHR10201">
    <property type="entry name" value="MATRIX METALLOPROTEINASE"/>
    <property type="match status" value="1"/>
</dbReference>
<keyword evidence="7 13" id="KW-0862">Zinc</keyword>
<feature type="binding site" evidence="13">
    <location>
        <position position="157"/>
    </location>
    <ligand>
        <name>Zn(2+)</name>
        <dbReference type="ChEBI" id="CHEBI:29105"/>
        <label>1</label>
    </ligand>
</feature>
<keyword evidence="3" id="KW-0964">Secreted</keyword>
<sequence>VAMTVLCRYHSKIMLNGVILKNSEFNLCIIFLQEYLRHFYGYQSCDKKTKVQEMQRYFGLLPSGELTEETLAVMKKPRCGLSDVEQVGETVRWKKKSISYRLETIKLISVVNMLWSNVTPLKFRNRIMTVADIDIFFYSGDHNDSSPFDGRGGVLAHAFRPGLHIGGDVHFDSDEDWSFNSTGINLFAVAIHEFGHALGLSHSTDPGAIMYPAYNFDPNYEPQLSFDDVENIQKLYGELLLDTFDA</sequence>
<dbReference type="Pfam" id="PF01471">
    <property type="entry name" value="PG_binding_1"/>
    <property type="match status" value="1"/>
</dbReference>
<dbReference type="GO" id="GO:0006508">
    <property type="term" value="P:proteolysis"/>
    <property type="evidence" value="ECO:0007669"/>
    <property type="project" value="UniProtKB-KW"/>
</dbReference>
<evidence type="ECO:0000256" key="14">
    <source>
        <dbReference type="PIRSR" id="PIRSR621190-5"/>
    </source>
</evidence>
<evidence type="ECO:0000256" key="6">
    <source>
        <dbReference type="ARBA" id="ARBA00022801"/>
    </source>
</evidence>
<evidence type="ECO:0000256" key="10">
    <source>
        <dbReference type="ARBA" id="ARBA00023157"/>
    </source>
</evidence>
<feature type="binding site" evidence="13">
    <location>
        <position position="175"/>
    </location>
    <ligand>
        <name>Ca(2+)</name>
        <dbReference type="ChEBI" id="CHEBI:29108"/>
        <label>1</label>
    </ligand>
</feature>
<comment type="subcellular location">
    <subcellularLocation>
        <location evidence="1">Secreted</location>
    </subcellularLocation>
</comment>
<dbReference type="GO" id="GO:0004222">
    <property type="term" value="F:metalloendopeptidase activity"/>
    <property type="evidence" value="ECO:0007669"/>
    <property type="project" value="InterPro"/>
</dbReference>
<feature type="binding site" evidence="13">
    <location>
        <position position="142"/>
    </location>
    <ligand>
        <name>Zn(2+)</name>
        <dbReference type="ChEBI" id="CHEBI:29105"/>
        <label>1</label>
    </ligand>
</feature>
<dbReference type="InterPro" id="IPR036365">
    <property type="entry name" value="PGBD-like_sf"/>
</dbReference>
<evidence type="ECO:0000256" key="9">
    <source>
        <dbReference type="ARBA" id="ARBA00023105"/>
    </source>
</evidence>
<protein>
    <recommendedName>
        <fullName evidence="15">Peptidase metallopeptidase domain-containing protein</fullName>
    </recommendedName>
</protein>
<dbReference type="AlphaFoldDB" id="A0A3Q4G2Q7"/>
<feature type="active site" evidence="12">
    <location>
        <position position="193"/>
    </location>
</feature>
<dbReference type="InterPro" id="IPR021190">
    <property type="entry name" value="Pept_M10A"/>
</dbReference>
<feature type="binding site" evidence="13">
    <location>
        <position position="192"/>
    </location>
    <ligand>
        <name>Zn(2+)</name>
        <dbReference type="ChEBI" id="CHEBI:29105"/>
        <label>2</label>
        <note>catalytic</note>
    </ligand>
</feature>
<evidence type="ECO:0000259" key="15">
    <source>
        <dbReference type="SMART" id="SM00235"/>
    </source>
</evidence>
<evidence type="ECO:0000313" key="17">
    <source>
        <dbReference type="Proteomes" id="UP000261580"/>
    </source>
</evidence>
<dbReference type="PRINTS" id="PR00138">
    <property type="entry name" value="MATRIXIN"/>
</dbReference>
<feature type="binding site" evidence="13">
    <location>
        <position position="196"/>
    </location>
    <ligand>
        <name>Zn(2+)</name>
        <dbReference type="ChEBI" id="CHEBI:29105"/>
        <label>2</label>
        <note>catalytic</note>
    </ligand>
</feature>
<dbReference type="SUPFAM" id="SSF55486">
    <property type="entry name" value="Metalloproteases ('zincins'), catalytic domain"/>
    <property type="match status" value="1"/>
</dbReference>
<dbReference type="GO" id="GO:0030574">
    <property type="term" value="P:collagen catabolic process"/>
    <property type="evidence" value="ECO:0007669"/>
    <property type="project" value="UniProtKB-KW"/>
</dbReference>
<reference evidence="16" key="1">
    <citation type="submission" date="2025-08" db="UniProtKB">
        <authorList>
            <consortium name="Ensembl"/>
        </authorList>
    </citation>
    <scope>IDENTIFICATION</scope>
</reference>
<evidence type="ECO:0000313" key="16">
    <source>
        <dbReference type="Ensembl" id="ENSNBRP00000002565.1"/>
    </source>
</evidence>
<dbReference type="Pfam" id="PF00413">
    <property type="entry name" value="Peptidase_M10"/>
    <property type="match status" value="1"/>
</dbReference>
<feature type="short sequence motif" description="Cysteine switch" evidence="14">
    <location>
        <begin position="77"/>
        <end position="84"/>
    </location>
</feature>
<dbReference type="Gene3D" id="3.40.390.10">
    <property type="entry name" value="Collagenase (Catalytic Domain)"/>
    <property type="match status" value="1"/>
</dbReference>
<keyword evidence="6" id="KW-0378">Hydrolase</keyword>
<dbReference type="InterPro" id="IPR033739">
    <property type="entry name" value="M10A_MMP"/>
</dbReference>
<dbReference type="InterPro" id="IPR002477">
    <property type="entry name" value="Peptidoglycan-bd-like"/>
</dbReference>
<feature type="binding site" evidence="13">
    <location>
        <position position="144"/>
    </location>
    <ligand>
        <name>Zn(2+)</name>
        <dbReference type="ChEBI" id="CHEBI:29105"/>
        <label>1</label>
    </ligand>
</feature>
<comment type="cofactor">
    <cofactor evidence="13">
        <name>Ca(2+)</name>
        <dbReference type="ChEBI" id="CHEBI:29108"/>
    </cofactor>
    <text evidence="13">Can bind about 5 Ca(2+) ions per subunit.</text>
</comment>
<feature type="domain" description="Peptidase metallopeptidase" evidence="15">
    <location>
        <begin position="89"/>
        <end position="238"/>
    </location>
</feature>
<organism evidence="16 17">
    <name type="scientific">Neolamprologus brichardi</name>
    <name type="common">Fairy cichlid</name>
    <name type="synonym">Lamprologus brichardi</name>
    <dbReference type="NCBI Taxonomy" id="32507"/>
    <lineage>
        <taxon>Eukaryota</taxon>
        <taxon>Metazoa</taxon>
        <taxon>Chordata</taxon>
        <taxon>Craniata</taxon>
        <taxon>Vertebrata</taxon>
        <taxon>Euteleostomi</taxon>
        <taxon>Actinopterygii</taxon>
        <taxon>Neopterygii</taxon>
        <taxon>Teleostei</taxon>
        <taxon>Neoteleostei</taxon>
        <taxon>Acanthomorphata</taxon>
        <taxon>Ovalentaria</taxon>
        <taxon>Cichlomorphae</taxon>
        <taxon>Cichliformes</taxon>
        <taxon>Cichlidae</taxon>
        <taxon>African cichlids</taxon>
        <taxon>Pseudocrenilabrinae</taxon>
        <taxon>Lamprologini</taxon>
        <taxon>Neolamprologus</taxon>
    </lineage>
</organism>
<feature type="binding site" evidence="13">
    <location>
        <position position="202"/>
    </location>
    <ligand>
        <name>Zn(2+)</name>
        <dbReference type="ChEBI" id="CHEBI:29105"/>
        <label>2</label>
        <note>catalytic</note>
    </ligand>
</feature>
<feature type="binding site" evidence="13">
    <location>
        <position position="210"/>
    </location>
    <ligand>
        <name>Zn(2+)</name>
        <dbReference type="ChEBI" id="CHEBI:29105"/>
        <label>2</label>
        <note>catalytic</note>
    </ligand>
</feature>
<evidence type="ECO:0000256" key="1">
    <source>
        <dbReference type="ARBA" id="ARBA00004613"/>
    </source>
</evidence>